<dbReference type="Proteomes" id="UP001549799">
    <property type="component" value="Unassembled WGS sequence"/>
</dbReference>
<feature type="domain" description="PAS" evidence="7">
    <location>
        <begin position="548"/>
        <end position="592"/>
    </location>
</feature>
<evidence type="ECO:0000256" key="3">
    <source>
        <dbReference type="ARBA" id="ARBA00022553"/>
    </source>
</evidence>
<feature type="domain" description="PAC" evidence="8">
    <location>
        <begin position="365"/>
        <end position="417"/>
    </location>
</feature>
<protein>
    <recommendedName>
        <fullName evidence="2">histidine kinase</fullName>
        <ecNumber evidence="2">2.7.13.3</ecNumber>
    </recommendedName>
</protein>
<dbReference type="InterPro" id="IPR013655">
    <property type="entry name" value="PAS_fold_3"/>
</dbReference>
<dbReference type="Pfam" id="PF08447">
    <property type="entry name" value="PAS_3"/>
    <property type="match status" value="3"/>
</dbReference>
<sequence length="751" mass="87542">MKGKQLNNIIPLLNLAKFIGSASSVYIFRTGINEEVYDHFGIRLAQEYKTLLTPFFDFTLNLSKNICIIPDVQNEKGLEAKQLAQGEYTIMGYIGCPLIADAGRSYGVLSLIFDTSFQLNTEQENALLTVASLISKELEEVQIRTESKLVMKELKLQKEVNRNIIENSKLSIWTCNLKKDILYVDAKWAKLLGYNKAELCPISLEKWESMIHPEDLEVLKGKWNDYIKGNTGPYEISYRIRHKNSSWKWLLECGNTLKHAKDGIPLEMVGTIEDITQQQLDYLHLEEALQRLTYLSRATTDAIWDLDLVNETLQWNDKFFENYGHRPEEYAITGLTLWIENIHPEDRSRVEASFEKSLEDDNENWEEEYRFKKANGEYLIVNDKAFIIRNSSGEPVRMVGALCDITEKNNYLLNAKIANERFQRIADLTKEVIYDWDIINEDVYWGSGYVKHFGHALPEKKVTLQTRINHIHPDDVYRVLNELKDLLKTPDQNYFEMKYRFLKGDGSYIDIHEKASILRNENGDPFRVVGSMRDVSEANRYLDKLQDSEKRYNDLFHLSPQPSWVYDLETLRFMDVNSAAIECYGYSRKEFMKLTLSDIRPVDGIVPLMKEINDVRSDVDRIFSGSFKHRKKNGEEFDVRIHSNPIHFKERICRQVVTFDISELTKQIKTIESQNTKFNKIAWMQSHVLRAPLVRMMGLTNLLLDPEEKNQGDNKFLLEEIRNSSNEIDRITRDIAEITNELKIKQLLNDE</sequence>
<gene>
    <name evidence="9" type="ORF">ABXZ36_00440</name>
</gene>
<dbReference type="PROSITE" id="PS50113">
    <property type="entry name" value="PAC"/>
    <property type="match status" value="2"/>
</dbReference>
<keyword evidence="6" id="KW-0175">Coiled coil</keyword>
<dbReference type="NCBIfam" id="TIGR00229">
    <property type="entry name" value="sensory_box"/>
    <property type="match status" value="3"/>
</dbReference>
<dbReference type="SMART" id="SM00086">
    <property type="entry name" value="PAC"/>
    <property type="match status" value="4"/>
</dbReference>
<dbReference type="Pfam" id="PF13426">
    <property type="entry name" value="PAS_9"/>
    <property type="match status" value="1"/>
</dbReference>
<dbReference type="EMBL" id="JBEXAE010000001">
    <property type="protein sequence ID" value="MET6989109.1"/>
    <property type="molecule type" value="Genomic_DNA"/>
</dbReference>
<evidence type="ECO:0000256" key="6">
    <source>
        <dbReference type="SAM" id="Coils"/>
    </source>
</evidence>
<accession>A0ABV2SPM2</accession>
<comment type="catalytic activity">
    <reaction evidence="1">
        <text>ATP + protein L-histidine = ADP + protein N-phospho-L-histidine.</text>
        <dbReference type="EC" id="2.7.13.3"/>
    </reaction>
</comment>
<proteinExistence type="predicted"/>
<dbReference type="InterPro" id="IPR052162">
    <property type="entry name" value="Sensor_kinase/Photoreceptor"/>
</dbReference>
<dbReference type="PANTHER" id="PTHR43304">
    <property type="entry name" value="PHYTOCHROME-LIKE PROTEIN CPH1"/>
    <property type="match status" value="1"/>
</dbReference>
<dbReference type="InterPro" id="IPR036097">
    <property type="entry name" value="HisK_dim/P_sf"/>
</dbReference>
<feature type="domain" description="PAS" evidence="7">
    <location>
        <begin position="288"/>
        <end position="361"/>
    </location>
</feature>
<dbReference type="RefSeq" id="WP_354613479.1">
    <property type="nucleotide sequence ID" value="NZ_JBEXAE010000001.1"/>
</dbReference>
<dbReference type="PROSITE" id="PS50112">
    <property type="entry name" value="PAS"/>
    <property type="match status" value="3"/>
</dbReference>
<reference evidence="9 10" key="1">
    <citation type="submission" date="2024-07" db="EMBL/GenBank/DDBJ databases">
        <title>The genome sequence of type strain Sediminicola arcticus GDMCC 1.2805.</title>
        <authorList>
            <person name="Liu Y."/>
        </authorList>
    </citation>
    <scope>NUCLEOTIDE SEQUENCE [LARGE SCALE GENOMIC DNA]</scope>
    <source>
        <strain evidence="9 10">GDMCC 1.2805</strain>
    </source>
</reference>
<organism evidence="9 10">
    <name type="scientific">Sediminicola arcticus</name>
    <dbReference type="NCBI Taxonomy" id="1574308"/>
    <lineage>
        <taxon>Bacteria</taxon>
        <taxon>Pseudomonadati</taxon>
        <taxon>Bacteroidota</taxon>
        <taxon>Flavobacteriia</taxon>
        <taxon>Flavobacteriales</taxon>
        <taxon>Flavobacteriaceae</taxon>
        <taxon>Sediminicola</taxon>
    </lineage>
</organism>
<keyword evidence="10" id="KW-1185">Reference proteome</keyword>
<dbReference type="SUPFAM" id="SSF55785">
    <property type="entry name" value="PYP-like sensor domain (PAS domain)"/>
    <property type="match status" value="4"/>
</dbReference>
<dbReference type="InterPro" id="IPR001610">
    <property type="entry name" value="PAC"/>
</dbReference>
<feature type="domain" description="PAC" evidence="8">
    <location>
        <begin position="495"/>
        <end position="547"/>
    </location>
</feature>
<dbReference type="CDD" id="cd00130">
    <property type="entry name" value="PAS"/>
    <property type="match status" value="4"/>
</dbReference>
<dbReference type="SUPFAM" id="SSF47384">
    <property type="entry name" value="Homodimeric domain of signal transducing histidine kinase"/>
    <property type="match status" value="1"/>
</dbReference>
<evidence type="ECO:0000259" key="7">
    <source>
        <dbReference type="PROSITE" id="PS50112"/>
    </source>
</evidence>
<dbReference type="EC" id="2.7.13.3" evidence="2"/>
<dbReference type="Gene3D" id="3.30.450.20">
    <property type="entry name" value="PAS domain"/>
    <property type="match status" value="4"/>
</dbReference>
<name>A0ABV2SPM2_9FLAO</name>
<evidence type="ECO:0000256" key="4">
    <source>
        <dbReference type="ARBA" id="ARBA00022679"/>
    </source>
</evidence>
<evidence type="ECO:0000313" key="9">
    <source>
        <dbReference type="EMBL" id="MET6989109.1"/>
    </source>
</evidence>
<dbReference type="InterPro" id="IPR000700">
    <property type="entry name" value="PAS-assoc_C"/>
</dbReference>
<dbReference type="PANTHER" id="PTHR43304:SF1">
    <property type="entry name" value="PAC DOMAIN-CONTAINING PROTEIN"/>
    <property type="match status" value="1"/>
</dbReference>
<evidence type="ECO:0000256" key="1">
    <source>
        <dbReference type="ARBA" id="ARBA00000085"/>
    </source>
</evidence>
<dbReference type="SMART" id="SM00091">
    <property type="entry name" value="PAS"/>
    <property type="match status" value="4"/>
</dbReference>
<feature type="domain" description="PAS" evidence="7">
    <location>
        <begin position="157"/>
        <end position="230"/>
    </location>
</feature>
<dbReference type="InterPro" id="IPR035965">
    <property type="entry name" value="PAS-like_dom_sf"/>
</dbReference>
<evidence type="ECO:0000313" key="10">
    <source>
        <dbReference type="Proteomes" id="UP001549799"/>
    </source>
</evidence>
<dbReference type="SUPFAM" id="SSF55781">
    <property type="entry name" value="GAF domain-like"/>
    <property type="match status" value="1"/>
</dbReference>
<keyword evidence="5" id="KW-0418">Kinase</keyword>
<keyword evidence="3" id="KW-0597">Phosphoprotein</keyword>
<feature type="coiled-coil region" evidence="6">
    <location>
        <begin position="714"/>
        <end position="741"/>
    </location>
</feature>
<evidence type="ECO:0000256" key="2">
    <source>
        <dbReference type="ARBA" id="ARBA00012438"/>
    </source>
</evidence>
<evidence type="ECO:0000259" key="8">
    <source>
        <dbReference type="PROSITE" id="PS50113"/>
    </source>
</evidence>
<dbReference type="InterPro" id="IPR000014">
    <property type="entry name" value="PAS"/>
</dbReference>
<evidence type="ECO:0000256" key="5">
    <source>
        <dbReference type="ARBA" id="ARBA00022777"/>
    </source>
</evidence>
<keyword evidence="4" id="KW-0808">Transferase</keyword>
<comment type="caution">
    <text evidence="9">The sequence shown here is derived from an EMBL/GenBank/DDBJ whole genome shotgun (WGS) entry which is preliminary data.</text>
</comment>